<dbReference type="GO" id="GO:0006357">
    <property type="term" value="P:regulation of transcription by RNA polymerase II"/>
    <property type="evidence" value="ECO:0007669"/>
    <property type="project" value="EnsemblFungi"/>
</dbReference>
<dbReference type="GO" id="GO:0001147">
    <property type="term" value="F:transcription termination site sequence-specific DNA binding"/>
    <property type="evidence" value="ECO:0007669"/>
    <property type="project" value="TreeGrafter"/>
</dbReference>
<dbReference type="GO" id="GO:0031126">
    <property type="term" value="P:sno(s)RNA 3'-end processing"/>
    <property type="evidence" value="ECO:0007669"/>
    <property type="project" value="EnsemblFungi"/>
</dbReference>
<evidence type="ECO:0000256" key="5">
    <source>
        <dbReference type="ARBA" id="ARBA00022806"/>
    </source>
</evidence>
<dbReference type="RefSeq" id="XP_022456178.1">
    <property type="nucleotide sequence ID" value="XM_022604628.1"/>
</dbReference>
<evidence type="ECO:0000256" key="4">
    <source>
        <dbReference type="ARBA" id="ARBA00022801"/>
    </source>
</evidence>
<dbReference type="InterPro" id="IPR047187">
    <property type="entry name" value="SF1_C_Upf1"/>
</dbReference>
<dbReference type="GO" id="GO:0008033">
    <property type="term" value="P:tRNA processing"/>
    <property type="evidence" value="ECO:0007669"/>
    <property type="project" value="EnsemblFungi"/>
</dbReference>
<dbReference type="InterPro" id="IPR024481">
    <property type="entry name" value="Helicase_Sen1_N"/>
</dbReference>
<protein>
    <recommendedName>
        <fullName evidence="10">UvrD-like helicase ATP-binding domain-containing protein</fullName>
    </recommendedName>
</protein>
<accession>W6MFA3</accession>
<feature type="region of interest" description="Disordered" evidence="9">
    <location>
        <begin position="887"/>
        <end position="913"/>
    </location>
</feature>
<comment type="similarity">
    <text evidence="2">Belongs to the DNA2/NAM7 helicase family.</text>
</comment>
<dbReference type="InterPro" id="IPR014016">
    <property type="entry name" value="UvrD-like_ATP-bd"/>
</dbReference>
<dbReference type="GO" id="GO:0019904">
    <property type="term" value="F:protein domain specific binding"/>
    <property type="evidence" value="ECO:0007669"/>
    <property type="project" value="EnsemblFungi"/>
</dbReference>
<feature type="compositionally biased region" description="Polar residues" evidence="9">
    <location>
        <begin position="2101"/>
        <end position="2110"/>
    </location>
</feature>
<dbReference type="GO" id="GO:0016787">
    <property type="term" value="F:hydrolase activity"/>
    <property type="evidence" value="ECO:0007669"/>
    <property type="project" value="UniProtKB-UniRule"/>
</dbReference>
<dbReference type="InterPro" id="IPR041677">
    <property type="entry name" value="DNA2/NAM7_AAA_11"/>
</dbReference>
<dbReference type="Gene3D" id="3.40.50.300">
    <property type="entry name" value="P-loop containing nucleotide triphosphate hydrolases"/>
    <property type="match status" value="2"/>
</dbReference>
<dbReference type="GO" id="GO:0043139">
    <property type="term" value="F:5'-3' DNA helicase activity"/>
    <property type="evidence" value="ECO:0007669"/>
    <property type="project" value="EnsemblFungi"/>
</dbReference>
<feature type="binding site" evidence="8">
    <location>
        <begin position="1297"/>
        <end position="1304"/>
    </location>
    <ligand>
        <name>ATP</name>
        <dbReference type="ChEBI" id="CHEBI:30616"/>
    </ligand>
</feature>
<dbReference type="FunFam" id="3.40.50.300:FF:000326">
    <property type="entry name" value="P-loop containing nucleoside triphosphate hydrolase"/>
    <property type="match status" value="1"/>
</dbReference>
<evidence type="ECO:0000256" key="7">
    <source>
        <dbReference type="ARBA" id="ARBA00023242"/>
    </source>
</evidence>
<proteinExistence type="inferred from homology"/>
<keyword evidence="6 8" id="KW-0067">ATP-binding</keyword>
<evidence type="ECO:0000256" key="9">
    <source>
        <dbReference type="SAM" id="MobiDB-lite"/>
    </source>
</evidence>
<feature type="region of interest" description="Disordered" evidence="9">
    <location>
        <begin position="1794"/>
        <end position="2110"/>
    </location>
</feature>
<feature type="compositionally biased region" description="Low complexity" evidence="9">
    <location>
        <begin position="1969"/>
        <end position="1979"/>
    </location>
</feature>
<keyword evidence="4 8" id="KW-0378">Hydrolase</keyword>
<dbReference type="GO" id="GO:0045454">
    <property type="term" value="P:cell redox homeostasis"/>
    <property type="evidence" value="ECO:0007669"/>
    <property type="project" value="EnsemblFungi"/>
</dbReference>
<dbReference type="GO" id="GO:0045005">
    <property type="term" value="P:DNA-templated DNA replication maintenance of fidelity"/>
    <property type="evidence" value="ECO:0007669"/>
    <property type="project" value="EnsemblFungi"/>
</dbReference>
<organism evidence="11 12">
    <name type="scientific">Kuraishia capsulata CBS 1993</name>
    <dbReference type="NCBI Taxonomy" id="1382522"/>
    <lineage>
        <taxon>Eukaryota</taxon>
        <taxon>Fungi</taxon>
        <taxon>Dikarya</taxon>
        <taxon>Ascomycota</taxon>
        <taxon>Saccharomycotina</taxon>
        <taxon>Pichiomycetes</taxon>
        <taxon>Pichiales</taxon>
        <taxon>Pichiaceae</taxon>
        <taxon>Kuraishia</taxon>
    </lineage>
</organism>
<dbReference type="HOGENOM" id="CLU_000459_2_0_1"/>
<dbReference type="SUPFAM" id="SSF52540">
    <property type="entry name" value="P-loop containing nucleoside triphosphate hydrolases"/>
    <property type="match status" value="1"/>
</dbReference>
<dbReference type="EMBL" id="HG793125">
    <property type="protein sequence ID" value="CDK24161.1"/>
    <property type="molecule type" value="Genomic_DNA"/>
</dbReference>
<feature type="compositionally biased region" description="Polar residues" evidence="9">
    <location>
        <begin position="1938"/>
        <end position="1968"/>
    </location>
</feature>
<keyword evidence="3 8" id="KW-0547">Nucleotide-binding</keyword>
<dbReference type="GO" id="GO:0035649">
    <property type="term" value="C:Nrd1 complex"/>
    <property type="evidence" value="ECO:0007669"/>
    <property type="project" value="EnsemblFungi"/>
</dbReference>
<evidence type="ECO:0000259" key="10">
    <source>
        <dbReference type="PROSITE" id="PS51198"/>
    </source>
</evidence>
<dbReference type="GO" id="GO:0006369">
    <property type="term" value="P:termination of RNA polymerase II transcription"/>
    <property type="evidence" value="ECO:0007669"/>
    <property type="project" value="EnsemblFungi"/>
</dbReference>
<name>W6MFA3_9ASCO</name>
<dbReference type="GO" id="GO:0032040">
    <property type="term" value="C:small-subunit processome"/>
    <property type="evidence" value="ECO:0007669"/>
    <property type="project" value="EnsemblFungi"/>
</dbReference>
<sequence length="2110" mass="236509">MGEQIEHEGLEQLIRLSHQKPTDNTFQESVLVKCLEYINALPKDAHLFCDPANINIASYALVIFVFDQVPVRDVYAARLEQNLSSCPKCCRMFHVGRAKLREDFLLVRKFDLEGVTQLMSTIFKWESERLVPVLSDWLEKAEASDHESLNSQASKAVLECMDGPAMFRVNPELKSLFTRICERLQDQGDFIDPIQIISPGLIYLLFEGTPKERDWALDVLHRNTAIEKVTTVDFDPAVSEEYEIHFFNIQDSKFFTPQRCIDFWCNMIPILNGCEATTVANKMMLPAVTPEIAKKSPFQIVQLWKVFSNQFMSYLEEPLPFLLRAFQCFLNKLGQKFWNLVAPFTFQNFMDPVFRSPHYIKYLKELTQSTLTHRNQESSTTPCTEDVVGWIDPLCSSLSLAMRPGVATRTLLFAWNQLGINNIGFLLRSCFKIFSEFLYIPDGIYDDSFRGEALLRIETRRTLDQHCKLFIDVGCGTASFGDAALSKALKSLAIACVCRSLEFDVNYLAQRSFALYKGETVSTSGLSPKMWEFLTAPQVLKDQGFVTSIIASLKNACGIFRKDGTQLKAENLLAAQQSYVAIAPHYDAFERHLSTLLFKMSQYMDTITLQSILTDSQSASGFWSCIFSADEKTYQAGVQMLYEAFDVEARLEGVAEALKLNAAITLSSISRHLQVLSSLGIYEACPRAVRILMDVVTSLTDPIRGMLVTLKEFSATEKRHLRAFWKECWGLLNMIYTETLKWATSYQQSFLVEFTRDTLEFSDMLVSGYHLVKAALLFQSDSQQDLSQSLLHDLLATFPRMLVWLRLGDELLLNSCVTLIFKAMDLTLSLDLKFDNDIIILLTKYGLKAPKFKNKLTGEQRDEILERAVMLNADLVLKTKLEIDTEVNGKPKDVPLPSQQSHSSQERAAPNKVQSHITDMFKRASGPPVAPPKPQARLSMLEQAKLDLAARRKSEQQAISNKAPAAPRPAGFNKKSQLTSDDDSEEEEVEEEDDSDNEGHIFINDKTQKLKKAIASLKSGRSLLRSTVFQKKGVSSIEQQKRKEELYMRLRLNVNVDPLYKVLLQWSFTESSAFPPGTTQNDYTTIKSSFDTAAEYKKTFEPLLLLESWQGIQNAKQVSQEKPLKVTIASRAATDTFFDVFASASRDDVIDRRLGDSDLIALMFIPNVNTLPSKNQMKDAVSCLAKVREIKNSKPGYSDMTLRVSTSNSLLTFLTPGTELFCIRVMQMITIEREFSSLAGLQYYNLVDHIVKAEPCPPVKLSSSRKLEMRKIYGVNESQAEAILGAVESEGFSLIQGPPGTGKTKTILGIIGHAITSSALQSRTIAIPGMEQTRAPSASKILVCAPSNAAVDELVLRLRSGIRDSKGALYRPRVVRLGRSDAILDAVKDMTLEYQVESELSHDDASSSSRDTAIRQEHTACLEEREKIRKELKNPQLSAEAVGKLEIQLQSCLKRKNELGRRLDEERQRASVAHRNNIIRKRSIQNKILSEAEVICSTLSGSAHEVLASLSIKFDTVVVDEAAQCIELSAIIPLRYGTTRCIMVGDPNQLPPTVLSQAAAKFKYEQSLFVRMMERFPKSVYMLDVQYRMHPAISSFPSAEFYHSKLLDGPDMATINSRPWHSNPFFQPYMFFEATGRHEQNSLSKSLFNPEEAQTALQIVKKLLETYPNEDWTGKIGIISPYKEQVGYIRKQFFKHFGGTISLMVDFNTVDGFQGQEKDIILISCVRSDESSGVGFLADVRRMNVALTRARSSLWVIGNPPALNRNKVWRALISDARERSCCIVASPGFLKKPHPVFRKSSPKVGNNQSDSKDTARTGVVSSSGETDETPTTKDNEQSNISDVSADKKSDIEETERQKQEFRTDDLPVEEKHKDMPIKPRPPISVHKKASAVPDKTLKSSRGLSPRVSGVLSPQVKQQPSETIVPHHSGNLGAKVSPSVRTKPSTYPTPNRRSGVLSSRNSHPGKQATSSGYLSPQSSSLDGPPKKKRNYNSAEAKNRPTGPTVPGLPADMELIPAAAKYRNNNTFTSPDKRSSYRDPIRGPSDPYMDYSNNNSMESYKGSYRGGSDRGSSRGVSRGSFRGSTRGTRGNSGTDSRGYKGKNWTSNYNRDH</sequence>
<dbReference type="Pfam" id="PF12726">
    <property type="entry name" value="SEN1_N"/>
    <property type="match status" value="1"/>
</dbReference>
<feature type="compositionally biased region" description="Acidic residues" evidence="9">
    <location>
        <begin position="980"/>
        <end position="996"/>
    </location>
</feature>
<dbReference type="GeneID" id="34517566"/>
<evidence type="ECO:0000313" key="11">
    <source>
        <dbReference type="EMBL" id="CDK24161.1"/>
    </source>
</evidence>
<keyword evidence="7" id="KW-0539">Nucleus</keyword>
<dbReference type="InterPro" id="IPR027417">
    <property type="entry name" value="P-loop_NTPase"/>
</dbReference>
<dbReference type="GO" id="GO:0005657">
    <property type="term" value="C:replication fork"/>
    <property type="evidence" value="ECO:0007669"/>
    <property type="project" value="EnsemblFungi"/>
</dbReference>
<dbReference type="CDD" id="cd18808">
    <property type="entry name" value="SF1_C_Upf1"/>
    <property type="match status" value="1"/>
</dbReference>
<dbReference type="Pfam" id="PF13087">
    <property type="entry name" value="AAA_12"/>
    <property type="match status" value="1"/>
</dbReference>
<evidence type="ECO:0000256" key="6">
    <source>
        <dbReference type="ARBA" id="ARBA00022840"/>
    </source>
</evidence>
<dbReference type="PROSITE" id="PS51198">
    <property type="entry name" value="UVRD_HELICASE_ATP_BIND"/>
    <property type="match status" value="1"/>
</dbReference>
<feature type="compositionally biased region" description="Basic and acidic residues" evidence="9">
    <location>
        <begin position="2029"/>
        <end position="2039"/>
    </location>
</feature>
<reference evidence="11" key="1">
    <citation type="submission" date="2013-12" db="EMBL/GenBank/DDBJ databases">
        <authorList>
            <person name="Genoscope - CEA"/>
        </authorList>
    </citation>
    <scope>NUCLEOTIDE SEQUENCE</scope>
    <source>
        <strain evidence="11">CBS 1993</strain>
    </source>
</reference>
<evidence type="ECO:0000313" key="12">
    <source>
        <dbReference type="Proteomes" id="UP000019384"/>
    </source>
</evidence>
<keyword evidence="5 8" id="KW-0347">Helicase</keyword>
<dbReference type="GO" id="GO:0060257">
    <property type="term" value="P:negative regulation of flocculation"/>
    <property type="evidence" value="ECO:0007669"/>
    <property type="project" value="EnsemblFungi"/>
</dbReference>
<dbReference type="GO" id="GO:0031124">
    <property type="term" value="P:mRNA 3'-end processing"/>
    <property type="evidence" value="ECO:0007669"/>
    <property type="project" value="EnsemblFungi"/>
</dbReference>
<dbReference type="GO" id="GO:0033678">
    <property type="term" value="F:5'-3' DNA/RNA helicase activity"/>
    <property type="evidence" value="ECO:0007669"/>
    <property type="project" value="EnsemblFungi"/>
</dbReference>
<reference evidence="11" key="2">
    <citation type="submission" date="2014-02" db="EMBL/GenBank/DDBJ databases">
        <title>Complete DNA sequence of /Kuraishia capsulata/ illustrates novel genomic features among budding yeasts (/Saccharomycotina/).</title>
        <authorList>
            <person name="Morales L."/>
            <person name="Noel B."/>
            <person name="Porcel B."/>
            <person name="Marcet-Houben M."/>
            <person name="Hullo M-F."/>
            <person name="Sacerdot C."/>
            <person name="Tekaia F."/>
            <person name="Leh-Louis V."/>
            <person name="Despons L."/>
            <person name="Khanna V."/>
            <person name="Aury J-M."/>
            <person name="Barbe V."/>
            <person name="Couloux A."/>
            <person name="Labadie K."/>
            <person name="Pelletier E."/>
            <person name="Souciet J-L."/>
            <person name="Boekhout T."/>
            <person name="Gabaldon T."/>
            <person name="Wincker P."/>
            <person name="Dujon B."/>
        </authorList>
    </citation>
    <scope>NUCLEOTIDE SEQUENCE</scope>
    <source>
        <strain evidence="11">CBS 1993</strain>
    </source>
</reference>
<evidence type="ECO:0000256" key="1">
    <source>
        <dbReference type="ARBA" id="ARBA00004123"/>
    </source>
</evidence>
<evidence type="ECO:0000256" key="3">
    <source>
        <dbReference type="ARBA" id="ARBA00022741"/>
    </source>
</evidence>
<dbReference type="GO" id="GO:0005737">
    <property type="term" value="C:cytoplasm"/>
    <property type="evidence" value="ECO:0007669"/>
    <property type="project" value="EnsemblFungi"/>
</dbReference>
<comment type="subcellular location">
    <subcellularLocation>
        <location evidence="1">Nucleus</location>
    </subcellularLocation>
</comment>
<feature type="compositionally biased region" description="Low complexity" evidence="9">
    <location>
        <begin position="2071"/>
        <end position="2094"/>
    </location>
</feature>
<dbReference type="PANTHER" id="PTHR10887">
    <property type="entry name" value="DNA2/NAM7 HELICASE FAMILY"/>
    <property type="match status" value="1"/>
</dbReference>
<dbReference type="GO" id="GO:0006386">
    <property type="term" value="P:termination of RNA polymerase III transcription"/>
    <property type="evidence" value="ECO:0007669"/>
    <property type="project" value="EnsemblFungi"/>
</dbReference>
<dbReference type="FunFam" id="3.40.50.300:FF:001152">
    <property type="entry name" value="tRNA-splicing endonuclease, putative"/>
    <property type="match status" value="1"/>
</dbReference>
<dbReference type="PANTHER" id="PTHR10887:SF495">
    <property type="entry name" value="HELICASE SENATAXIN ISOFORM X1-RELATED"/>
    <property type="match status" value="1"/>
</dbReference>
<dbReference type="GO" id="GO:0016180">
    <property type="term" value="P:snRNA processing"/>
    <property type="evidence" value="ECO:0007669"/>
    <property type="project" value="EnsemblFungi"/>
</dbReference>
<gene>
    <name evidence="11" type="ORF">KUCA_T00000121001</name>
</gene>
<dbReference type="Pfam" id="PF23576">
    <property type="entry name" value="SEN1_barrel"/>
    <property type="match status" value="1"/>
</dbReference>
<keyword evidence="12" id="KW-1185">Reference proteome</keyword>
<feature type="domain" description="UvrD-like helicase ATP-binding" evidence="10">
    <location>
        <begin position="1276"/>
        <end position="1590"/>
    </location>
</feature>
<dbReference type="GO" id="GO:0006364">
    <property type="term" value="P:rRNA processing"/>
    <property type="evidence" value="ECO:0007669"/>
    <property type="project" value="EnsemblFungi"/>
</dbReference>
<dbReference type="Proteomes" id="UP000019384">
    <property type="component" value="Unassembled WGS sequence"/>
</dbReference>
<dbReference type="GO" id="GO:0005524">
    <property type="term" value="F:ATP binding"/>
    <property type="evidence" value="ECO:0007669"/>
    <property type="project" value="UniProtKB-UniRule"/>
</dbReference>
<feature type="region of interest" description="Disordered" evidence="9">
    <location>
        <begin position="949"/>
        <end position="1001"/>
    </location>
</feature>
<evidence type="ECO:0000256" key="8">
    <source>
        <dbReference type="PROSITE-ProRule" id="PRU00560"/>
    </source>
</evidence>
<dbReference type="InterPro" id="IPR041679">
    <property type="entry name" value="DNA2/NAM7-like_C"/>
</dbReference>
<dbReference type="OrthoDB" id="6513042at2759"/>
<evidence type="ECO:0000256" key="2">
    <source>
        <dbReference type="ARBA" id="ARBA00007913"/>
    </source>
</evidence>
<dbReference type="STRING" id="1382522.W6MFA3"/>
<dbReference type="Pfam" id="PF13086">
    <property type="entry name" value="AAA_11"/>
    <property type="match status" value="1"/>
</dbReference>
<dbReference type="CDD" id="cd18042">
    <property type="entry name" value="DEXXQc_SETX"/>
    <property type="match status" value="1"/>
</dbReference>
<dbReference type="InterPro" id="IPR045055">
    <property type="entry name" value="DNA2/NAM7-like"/>
</dbReference>
<dbReference type="GO" id="GO:0006283">
    <property type="term" value="P:transcription-coupled nucleotide-excision repair"/>
    <property type="evidence" value="ECO:0007669"/>
    <property type="project" value="EnsemblFungi"/>
</dbReference>
<dbReference type="CDD" id="cd21408">
    <property type="entry name" value="1B_Sen1p-like"/>
    <property type="match status" value="1"/>
</dbReference>
<dbReference type="GO" id="GO:0016604">
    <property type="term" value="C:nuclear body"/>
    <property type="evidence" value="ECO:0007669"/>
    <property type="project" value="TreeGrafter"/>
</dbReference>
<dbReference type="InterPro" id="IPR044340">
    <property type="entry name" value="Helicase_Sen1_1B_dom"/>
</dbReference>
<feature type="compositionally biased region" description="Basic and acidic residues" evidence="9">
    <location>
        <begin position="1844"/>
        <end position="1877"/>
    </location>
</feature>
<dbReference type="InterPro" id="IPR056474">
    <property type="entry name" value="SEN1_barrel"/>
</dbReference>